<gene>
    <name evidence="2" type="ORF">V6N11_003345</name>
</gene>
<evidence type="ECO:0000313" key="2">
    <source>
        <dbReference type="EMBL" id="KAK9023115.1"/>
    </source>
</evidence>
<reference evidence="2 3" key="1">
    <citation type="journal article" date="2024" name="G3 (Bethesda)">
        <title>Genome assembly of Hibiscus sabdariffa L. provides insights into metabolisms of medicinal natural products.</title>
        <authorList>
            <person name="Kim T."/>
        </authorList>
    </citation>
    <scope>NUCLEOTIDE SEQUENCE [LARGE SCALE GENOMIC DNA]</scope>
    <source>
        <strain evidence="2">TK-2024</strain>
        <tissue evidence="2">Old leaves</tissue>
    </source>
</reference>
<feature type="compositionally biased region" description="Low complexity" evidence="1">
    <location>
        <begin position="45"/>
        <end position="54"/>
    </location>
</feature>
<evidence type="ECO:0000256" key="1">
    <source>
        <dbReference type="SAM" id="MobiDB-lite"/>
    </source>
</evidence>
<keyword evidence="3" id="KW-1185">Reference proteome</keyword>
<dbReference type="Proteomes" id="UP001396334">
    <property type="component" value="Unassembled WGS sequence"/>
</dbReference>
<accession>A0ABR2SD08</accession>
<organism evidence="2 3">
    <name type="scientific">Hibiscus sabdariffa</name>
    <name type="common">roselle</name>
    <dbReference type="NCBI Taxonomy" id="183260"/>
    <lineage>
        <taxon>Eukaryota</taxon>
        <taxon>Viridiplantae</taxon>
        <taxon>Streptophyta</taxon>
        <taxon>Embryophyta</taxon>
        <taxon>Tracheophyta</taxon>
        <taxon>Spermatophyta</taxon>
        <taxon>Magnoliopsida</taxon>
        <taxon>eudicotyledons</taxon>
        <taxon>Gunneridae</taxon>
        <taxon>Pentapetalae</taxon>
        <taxon>rosids</taxon>
        <taxon>malvids</taxon>
        <taxon>Malvales</taxon>
        <taxon>Malvaceae</taxon>
        <taxon>Malvoideae</taxon>
        <taxon>Hibiscus</taxon>
    </lineage>
</organism>
<comment type="caution">
    <text evidence="2">The sequence shown here is derived from an EMBL/GenBank/DDBJ whole genome shotgun (WGS) entry which is preliminary data.</text>
</comment>
<feature type="region of interest" description="Disordered" evidence="1">
    <location>
        <begin position="37"/>
        <end position="75"/>
    </location>
</feature>
<proteinExistence type="predicted"/>
<name>A0ABR2SD08_9ROSI</name>
<sequence>MRLVSVPHSALMSNLTISFVFSFDNISCSPEDSLDLSVSHKHVEQTQQQDVTDVPESRARPNTSRSSSKKEKPTPLLLLHIAQTGDFFLNHPL</sequence>
<protein>
    <submittedName>
        <fullName evidence="2">Uncharacterized protein</fullName>
    </submittedName>
</protein>
<dbReference type="EMBL" id="JBBPBN010000015">
    <property type="protein sequence ID" value="KAK9023115.1"/>
    <property type="molecule type" value="Genomic_DNA"/>
</dbReference>
<evidence type="ECO:0000313" key="3">
    <source>
        <dbReference type="Proteomes" id="UP001396334"/>
    </source>
</evidence>